<dbReference type="Gene3D" id="1.25.40.10">
    <property type="entry name" value="Tetratricopeptide repeat domain"/>
    <property type="match status" value="2"/>
</dbReference>
<dbReference type="STRING" id="7222.B4JWQ6"/>
<dbReference type="eggNOG" id="KOG2396">
    <property type="taxonomic scope" value="Eukaryota"/>
</dbReference>
<evidence type="ECO:0000256" key="4">
    <source>
        <dbReference type="ARBA" id="ARBA00022737"/>
    </source>
</evidence>
<dbReference type="Pfam" id="PF08640">
    <property type="entry name" value="U3_assoc_6"/>
    <property type="match status" value="1"/>
</dbReference>
<keyword evidence="4" id="KW-0677">Repeat</keyword>
<proteinExistence type="inferred from homology"/>
<dbReference type="GO" id="GO:0030515">
    <property type="term" value="F:snoRNA binding"/>
    <property type="evidence" value="ECO:0007669"/>
    <property type="project" value="InterPro"/>
</dbReference>
<dbReference type="InterPro" id="IPR055347">
    <property type="entry name" value="UTP6_N"/>
</dbReference>
<keyword evidence="5" id="KW-0539">Nucleus</keyword>
<dbReference type="InterPro" id="IPR056907">
    <property type="entry name" value="UTP6_C"/>
</dbReference>
<evidence type="ECO:0000259" key="6">
    <source>
        <dbReference type="Pfam" id="PF08640"/>
    </source>
</evidence>
<dbReference type="Proteomes" id="UP000001070">
    <property type="component" value="Unassembled WGS sequence"/>
</dbReference>
<dbReference type="PANTHER" id="PTHR23271:SF1">
    <property type="entry name" value="U3 SMALL NUCLEOLAR RNA-ASSOCIATED PROTEIN 6 HOMOLOG"/>
    <property type="match status" value="1"/>
</dbReference>
<keyword evidence="9" id="KW-1185">Reference proteome</keyword>
<evidence type="ECO:0000256" key="5">
    <source>
        <dbReference type="ARBA" id="ARBA00023242"/>
    </source>
</evidence>
<dbReference type="InterPro" id="IPR013949">
    <property type="entry name" value="Utp6"/>
</dbReference>
<dbReference type="HOGENOM" id="CLU_026025_2_0_1"/>
<dbReference type="KEGG" id="dgr:6569555"/>
<dbReference type="FunCoup" id="B4JWQ6">
    <property type="interactions" value="1456"/>
</dbReference>
<organism evidence="9">
    <name type="scientific">Drosophila grimshawi</name>
    <name type="common">Hawaiian fruit fly</name>
    <name type="synonym">Idiomyia grimshawi</name>
    <dbReference type="NCBI Taxonomy" id="7222"/>
    <lineage>
        <taxon>Eukaryota</taxon>
        <taxon>Metazoa</taxon>
        <taxon>Ecdysozoa</taxon>
        <taxon>Arthropoda</taxon>
        <taxon>Hexapoda</taxon>
        <taxon>Insecta</taxon>
        <taxon>Pterygota</taxon>
        <taxon>Neoptera</taxon>
        <taxon>Endopterygota</taxon>
        <taxon>Diptera</taxon>
        <taxon>Brachycera</taxon>
        <taxon>Muscomorpha</taxon>
        <taxon>Ephydroidea</taxon>
        <taxon>Drosophilidae</taxon>
        <taxon>Drosophila</taxon>
        <taxon>Hawaiian Drosophila</taxon>
    </lineage>
</organism>
<evidence type="ECO:0000256" key="1">
    <source>
        <dbReference type="ARBA" id="ARBA00004604"/>
    </source>
</evidence>
<evidence type="ECO:0000313" key="8">
    <source>
        <dbReference type="EMBL" id="EDV95182.1"/>
    </source>
</evidence>
<dbReference type="PANTHER" id="PTHR23271">
    <property type="entry name" value="HEPATOCELLULAR CARCINOMA-ASSOCIATED ANTIGEN 66"/>
    <property type="match status" value="1"/>
</dbReference>
<dbReference type="OMA" id="CKQWNAK"/>
<dbReference type="GO" id="GO:0034388">
    <property type="term" value="C:Pwp2p-containing subcomplex of 90S preribosome"/>
    <property type="evidence" value="ECO:0007669"/>
    <property type="project" value="TreeGrafter"/>
</dbReference>
<dbReference type="Pfam" id="PF24892">
    <property type="entry name" value="UTP6_C"/>
    <property type="match status" value="1"/>
</dbReference>
<dbReference type="GO" id="GO:0032040">
    <property type="term" value="C:small-subunit processome"/>
    <property type="evidence" value="ECO:0007669"/>
    <property type="project" value="TreeGrafter"/>
</dbReference>
<evidence type="ECO:0000259" key="7">
    <source>
        <dbReference type="Pfam" id="PF24892"/>
    </source>
</evidence>
<accession>B4JWQ6</accession>
<gene>
    <name evidence="8" type="primary">Dgri\GH17712</name>
    <name evidence="8" type="ORF">Dgri_GH17712</name>
</gene>
<dbReference type="InterPro" id="IPR011990">
    <property type="entry name" value="TPR-like_helical_dom_sf"/>
</dbReference>
<evidence type="ECO:0000313" key="9">
    <source>
        <dbReference type="Proteomes" id="UP000001070"/>
    </source>
</evidence>
<comment type="similarity">
    <text evidence="2">Belongs to the UTP6 family.</text>
</comment>
<dbReference type="SUPFAM" id="SSF48452">
    <property type="entry name" value="TPR-like"/>
    <property type="match status" value="1"/>
</dbReference>
<feature type="domain" description="U3 small nucleolar RNA-associated protein 6 homolog C-terminal" evidence="7">
    <location>
        <begin position="317"/>
        <end position="583"/>
    </location>
</feature>
<dbReference type="OrthoDB" id="28112at2759"/>
<evidence type="ECO:0000256" key="3">
    <source>
        <dbReference type="ARBA" id="ARBA00022552"/>
    </source>
</evidence>
<reference evidence="8 9" key="1">
    <citation type="journal article" date="2007" name="Nature">
        <title>Evolution of genes and genomes on the Drosophila phylogeny.</title>
        <authorList>
            <consortium name="Drosophila 12 Genomes Consortium"/>
            <person name="Clark A.G."/>
            <person name="Eisen M.B."/>
            <person name="Smith D.R."/>
            <person name="Bergman C.M."/>
            <person name="Oliver B."/>
            <person name="Markow T.A."/>
            <person name="Kaufman T.C."/>
            <person name="Kellis M."/>
            <person name="Gelbart W."/>
            <person name="Iyer V.N."/>
            <person name="Pollard D.A."/>
            <person name="Sackton T.B."/>
            <person name="Larracuente A.M."/>
            <person name="Singh N.D."/>
            <person name="Abad J.P."/>
            <person name="Abt D.N."/>
            <person name="Adryan B."/>
            <person name="Aguade M."/>
            <person name="Akashi H."/>
            <person name="Anderson W.W."/>
            <person name="Aquadro C.F."/>
            <person name="Ardell D.H."/>
            <person name="Arguello R."/>
            <person name="Artieri C.G."/>
            <person name="Barbash D.A."/>
            <person name="Barker D."/>
            <person name="Barsanti P."/>
            <person name="Batterham P."/>
            <person name="Batzoglou S."/>
            <person name="Begun D."/>
            <person name="Bhutkar A."/>
            <person name="Blanco E."/>
            <person name="Bosak S.A."/>
            <person name="Bradley R.K."/>
            <person name="Brand A.D."/>
            <person name="Brent M.R."/>
            <person name="Brooks A.N."/>
            <person name="Brown R.H."/>
            <person name="Butlin R.K."/>
            <person name="Caggese C."/>
            <person name="Calvi B.R."/>
            <person name="Bernardo de Carvalho A."/>
            <person name="Caspi A."/>
            <person name="Castrezana S."/>
            <person name="Celniker S.E."/>
            <person name="Chang J.L."/>
            <person name="Chapple C."/>
            <person name="Chatterji S."/>
            <person name="Chinwalla A."/>
            <person name="Civetta A."/>
            <person name="Clifton S.W."/>
            <person name="Comeron J.M."/>
            <person name="Costello J.C."/>
            <person name="Coyne J.A."/>
            <person name="Daub J."/>
            <person name="David R.G."/>
            <person name="Delcher A.L."/>
            <person name="Delehaunty K."/>
            <person name="Do C.B."/>
            <person name="Ebling H."/>
            <person name="Edwards K."/>
            <person name="Eickbush T."/>
            <person name="Evans J.D."/>
            <person name="Filipski A."/>
            <person name="Findeiss S."/>
            <person name="Freyhult E."/>
            <person name="Fulton L."/>
            <person name="Fulton R."/>
            <person name="Garcia A.C."/>
            <person name="Gardiner A."/>
            <person name="Garfield D.A."/>
            <person name="Garvin B.E."/>
            <person name="Gibson G."/>
            <person name="Gilbert D."/>
            <person name="Gnerre S."/>
            <person name="Godfrey J."/>
            <person name="Good R."/>
            <person name="Gotea V."/>
            <person name="Gravely B."/>
            <person name="Greenberg A.J."/>
            <person name="Griffiths-Jones S."/>
            <person name="Gross S."/>
            <person name="Guigo R."/>
            <person name="Gustafson E.A."/>
            <person name="Haerty W."/>
            <person name="Hahn M.W."/>
            <person name="Halligan D.L."/>
            <person name="Halpern A.L."/>
            <person name="Halter G.M."/>
            <person name="Han M.V."/>
            <person name="Heger A."/>
            <person name="Hillier L."/>
            <person name="Hinrichs A.S."/>
            <person name="Holmes I."/>
            <person name="Hoskins R.A."/>
            <person name="Hubisz M.J."/>
            <person name="Hultmark D."/>
            <person name="Huntley M.A."/>
            <person name="Jaffe D.B."/>
            <person name="Jagadeeshan S."/>
            <person name="Jeck W.R."/>
            <person name="Johnson J."/>
            <person name="Jones C.D."/>
            <person name="Jordan W.C."/>
            <person name="Karpen G.H."/>
            <person name="Kataoka E."/>
            <person name="Keightley P.D."/>
            <person name="Kheradpour P."/>
            <person name="Kirkness E.F."/>
            <person name="Koerich L.B."/>
            <person name="Kristiansen K."/>
            <person name="Kudrna D."/>
            <person name="Kulathinal R.J."/>
            <person name="Kumar S."/>
            <person name="Kwok R."/>
            <person name="Lander E."/>
            <person name="Langley C.H."/>
            <person name="Lapoint R."/>
            <person name="Lazzaro B.P."/>
            <person name="Lee S.J."/>
            <person name="Levesque L."/>
            <person name="Li R."/>
            <person name="Lin C.F."/>
            <person name="Lin M.F."/>
            <person name="Lindblad-Toh K."/>
            <person name="Llopart A."/>
            <person name="Long M."/>
            <person name="Low L."/>
            <person name="Lozovsky E."/>
            <person name="Lu J."/>
            <person name="Luo M."/>
            <person name="Machado C.A."/>
            <person name="Makalowski W."/>
            <person name="Marzo M."/>
            <person name="Matsuda M."/>
            <person name="Matzkin L."/>
            <person name="McAllister B."/>
            <person name="McBride C.S."/>
            <person name="McKernan B."/>
            <person name="McKernan K."/>
            <person name="Mendez-Lago M."/>
            <person name="Minx P."/>
            <person name="Mollenhauer M.U."/>
            <person name="Montooth K."/>
            <person name="Mount S.M."/>
            <person name="Mu X."/>
            <person name="Myers E."/>
            <person name="Negre B."/>
            <person name="Newfeld S."/>
            <person name="Nielsen R."/>
            <person name="Noor M.A."/>
            <person name="O'Grady P."/>
            <person name="Pachter L."/>
            <person name="Papaceit M."/>
            <person name="Parisi M.J."/>
            <person name="Parisi M."/>
            <person name="Parts L."/>
            <person name="Pedersen J.S."/>
            <person name="Pesole G."/>
            <person name="Phillippy A.M."/>
            <person name="Ponting C.P."/>
            <person name="Pop M."/>
            <person name="Porcelli D."/>
            <person name="Powell J.R."/>
            <person name="Prohaska S."/>
            <person name="Pruitt K."/>
            <person name="Puig M."/>
            <person name="Quesneville H."/>
            <person name="Ram K.R."/>
            <person name="Rand D."/>
            <person name="Rasmussen M.D."/>
            <person name="Reed L.K."/>
            <person name="Reenan R."/>
            <person name="Reily A."/>
            <person name="Remington K.A."/>
            <person name="Rieger T.T."/>
            <person name="Ritchie M.G."/>
            <person name="Robin C."/>
            <person name="Rogers Y.H."/>
            <person name="Rohde C."/>
            <person name="Rozas J."/>
            <person name="Rubenfield M.J."/>
            <person name="Ruiz A."/>
            <person name="Russo S."/>
            <person name="Salzberg S.L."/>
            <person name="Sanchez-Gracia A."/>
            <person name="Saranga D.J."/>
            <person name="Sato H."/>
            <person name="Schaeffer S.W."/>
            <person name="Schatz M.C."/>
            <person name="Schlenke T."/>
            <person name="Schwartz R."/>
            <person name="Segarra C."/>
            <person name="Singh R.S."/>
            <person name="Sirot L."/>
            <person name="Sirota M."/>
            <person name="Sisneros N.B."/>
            <person name="Smith C.D."/>
            <person name="Smith T.F."/>
            <person name="Spieth J."/>
            <person name="Stage D.E."/>
            <person name="Stark A."/>
            <person name="Stephan W."/>
            <person name="Strausberg R.L."/>
            <person name="Strempel S."/>
            <person name="Sturgill D."/>
            <person name="Sutton G."/>
            <person name="Sutton G.G."/>
            <person name="Tao W."/>
            <person name="Teichmann S."/>
            <person name="Tobari Y.N."/>
            <person name="Tomimura Y."/>
            <person name="Tsolas J.M."/>
            <person name="Valente V.L."/>
            <person name="Venter E."/>
            <person name="Venter J.C."/>
            <person name="Vicario S."/>
            <person name="Vieira F.G."/>
            <person name="Vilella A.J."/>
            <person name="Villasante A."/>
            <person name="Walenz B."/>
            <person name="Wang J."/>
            <person name="Wasserman M."/>
            <person name="Watts T."/>
            <person name="Wilson D."/>
            <person name="Wilson R.K."/>
            <person name="Wing R.A."/>
            <person name="Wolfner M.F."/>
            <person name="Wong A."/>
            <person name="Wong G.K."/>
            <person name="Wu C.I."/>
            <person name="Wu G."/>
            <person name="Yamamoto D."/>
            <person name="Yang H.P."/>
            <person name="Yang S.P."/>
            <person name="Yorke J.A."/>
            <person name="Yoshida K."/>
            <person name="Zdobnov E."/>
            <person name="Zhang P."/>
            <person name="Zhang Y."/>
            <person name="Zimin A.V."/>
            <person name="Baldwin J."/>
            <person name="Abdouelleil A."/>
            <person name="Abdulkadir J."/>
            <person name="Abebe A."/>
            <person name="Abera B."/>
            <person name="Abreu J."/>
            <person name="Acer S.C."/>
            <person name="Aftuck L."/>
            <person name="Alexander A."/>
            <person name="An P."/>
            <person name="Anderson E."/>
            <person name="Anderson S."/>
            <person name="Arachi H."/>
            <person name="Azer M."/>
            <person name="Bachantsang P."/>
            <person name="Barry A."/>
            <person name="Bayul T."/>
            <person name="Berlin A."/>
            <person name="Bessette D."/>
            <person name="Bloom T."/>
            <person name="Blye J."/>
            <person name="Boguslavskiy L."/>
            <person name="Bonnet C."/>
            <person name="Boukhgalter B."/>
            <person name="Bourzgui I."/>
            <person name="Brown A."/>
            <person name="Cahill P."/>
            <person name="Channer S."/>
            <person name="Cheshatsang Y."/>
            <person name="Chuda L."/>
            <person name="Citroen M."/>
            <person name="Collymore A."/>
            <person name="Cooke P."/>
            <person name="Costello M."/>
            <person name="D'Aco K."/>
            <person name="Daza R."/>
            <person name="De Haan G."/>
            <person name="DeGray S."/>
            <person name="DeMaso C."/>
            <person name="Dhargay N."/>
            <person name="Dooley K."/>
            <person name="Dooley E."/>
            <person name="Doricent M."/>
            <person name="Dorje P."/>
            <person name="Dorjee K."/>
            <person name="Dupes A."/>
            <person name="Elong R."/>
            <person name="Falk J."/>
            <person name="Farina A."/>
            <person name="Faro S."/>
            <person name="Ferguson D."/>
            <person name="Fisher S."/>
            <person name="Foley C.D."/>
            <person name="Franke A."/>
            <person name="Friedrich D."/>
            <person name="Gadbois L."/>
            <person name="Gearin G."/>
            <person name="Gearin C.R."/>
            <person name="Giannoukos G."/>
            <person name="Goode T."/>
            <person name="Graham J."/>
            <person name="Grandbois E."/>
            <person name="Grewal S."/>
            <person name="Gyaltsen K."/>
            <person name="Hafez N."/>
            <person name="Hagos B."/>
            <person name="Hall J."/>
            <person name="Henson C."/>
            <person name="Hollinger A."/>
            <person name="Honan T."/>
            <person name="Huard M.D."/>
            <person name="Hughes L."/>
            <person name="Hurhula B."/>
            <person name="Husby M.E."/>
            <person name="Kamat A."/>
            <person name="Kanga B."/>
            <person name="Kashin S."/>
            <person name="Khazanovich D."/>
            <person name="Kisner P."/>
            <person name="Lance K."/>
            <person name="Lara M."/>
            <person name="Lee W."/>
            <person name="Lennon N."/>
            <person name="Letendre F."/>
            <person name="LeVine R."/>
            <person name="Lipovsky A."/>
            <person name="Liu X."/>
            <person name="Liu J."/>
            <person name="Liu S."/>
            <person name="Lokyitsang T."/>
            <person name="Lokyitsang Y."/>
            <person name="Lubonja R."/>
            <person name="Lui A."/>
            <person name="MacDonald P."/>
            <person name="Magnisalis V."/>
            <person name="Maru K."/>
            <person name="Matthews C."/>
            <person name="McCusker W."/>
            <person name="McDonough S."/>
            <person name="Mehta T."/>
            <person name="Meldrim J."/>
            <person name="Meneus L."/>
            <person name="Mihai O."/>
            <person name="Mihalev A."/>
            <person name="Mihova T."/>
            <person name="Mittelman R."/>
            <person name="Mlenga V."/>
            <person name="Montmayeur A."/>
            <person name="Mulrain L."/>
            <person name="Navidi A."/>
            <person name="Naylor J."/>
            <person name="Negash T."/>
            <person name="Nguyen T."/>
            <person name="Nguyen N."/>
            <person name="Nicol R."/>
            <person name="Norbu C."/>
            <person name="Norbu N."/>
            <person name="Novod N."/>
            <person name="O'Neill B."/>
            <person name="Osman S."/>
            <person name="Markiewicz E."/>
            <person name="Oyono O.L."/>
            <person name="Patti C."/>
            <person name="Phunkhang P."/>
            <person name="Pierre F."/>
            <person name="Priest M."/>
            <person name="Raghuraman S."/>
            <person name="Rege F."/>
            <person name="Reyes R."/>
            <person name="Rise C."/>
            <person name="Rogov P."/>
            <person name="Ross K."/>
            <person name="Ryan E."/>
            <person name="Settipalli S."/>
            <person name="Shea T."/>
            <person name="Sherpa N."/>
            <person name="Shi L."/>
            <person name="Shih D."/>
            <person name="Sparrow T."/>
            <person name="Spaulding J."/>
            <person name="Stalker J."/>
            <person name="Stange-Thomann N."/>
            <person name="Stavropoulos S."/>
            <person name="Stone C."/>
            <person name="Strader C."/>
            <person name="Tesfaye S."/>
            <person name="Thomson T."/>
            <person name="Thoulutsang Y."/>
            <person name="Thoulutsang D."/>
            <person name="Topham K."/>
            <person name="Topping I."/>
            <person name="Tsamla T."/>
            <person name="Vassiliev H."/>
            <person name="Vo A."/>
            <person name="Wangchuk T."/>
            <person name="Wangdi T."/>
            <person name="Weiand M."/>
            <person name="Wilkinson J."/>
            <person name="Wilson A."/>
            <person name="Yadav S."/>
            <person name="Young G."/>
            <person name="Yu Q."/>
            <person name="Zembek L."/>
            <person name="Zhong D."/>
            <person name="Zimmer A."/>
            <person name="Zwirko Z."/>
            <person name="Jaffe D.B."/>
            <person name="Alvarez P."/>
            <person name="Brockman W."/>
            <person name="Butler J."/>
            <person name="Chin C."/>
            <person name="Gnerre S."/>
            <person name="Grabherr M."/>
            <person name="Kleber M."/>
            <person name="Mauceli E."/>
            <person name="MacCallum I."/>
        </authorList>
    </citation>
    <scope>NUCLEOTIDE SEQUENCE [LARGE SCALE GENOMIC DNA]</scope>
    <source>
        <strain evidence="9">Tucson 15287-2541.00</strain>
    </source>
</reference>
<keyword evidence="3" id="KW-0698">rRNA processing</keyword>
<evidence type="ECO:0000256" key="2">
    <source>
        <dbReference type="ARBA" id="ARBA00010734"/>
    </source>
</evidence>
<sequence length="612" mass="71595">MGEFIAEMQERMLPEYEQMKQYQVFTPDQIRECVRKRERLLLNITKSQIRMGDYLEFILYEKTMYKAITEKEKLGGLKLNGLKASICTRVIRMYREMLVKFAHEKSLWDNYIKFSKKSAPQEVAGIYEKMLSYHGDDPQVWLNAALWIYEYNRANIARVQDILLRGLQRHACSEPLNSCFFEIQLKEAAQADSERNLGENTVSEQQIQMERVMAVYRNSLANITNLDYFLKLLESCEDHSELTAELQYNIINELQTKFPREPALWDALAKRELRGFHLGDLTEKFDNADSDKPSAKKSSPDTERVFQTRSKKRCIELCVTIYKVAVQHLQTQEMLSLYLDVMMSLGKNYKSERTFVQQFLANALQDGHASKLMHARHYAALSNMLGSSEDGAETCVRILTEALQHDNSLRMHELLLATLIRNDSEASIQKLFSEVRRTMGAEARPLWEMVIGYYRARGDQLAKRQLNDIYMQACKETWPEFVNLRCNYLSYLWHEHSPAKAREEYAKLAQQPPLSLKLHREMVNLIQSSKPKDLTTIKAWRMCYEFMITFFGKREPSVWIEYIKFERDHGDPKSIPLLSRRAIATLEPQFVSIFQAERAMEHVGMSLNKYFN</sequence>
<dbReference type="AlphaFoldDB" id="B4JWQ6"/>
<dbReference type="GO" id="GO:0000462">
    <property type="term" value="P:maturation of SSU-rRNA from tricistronic rRNA transcript (SSU-rRNA, 5.8S rRNA, LSU-rRNA)"/>
    <property type="evidence" value="ECO:0007669"/>
    <property type="project" value="InterPro"/>
</dbReference>
<dbReference type="SMART" id="SM00386">
    <property type="entry name" value="HAT"/>
    <property type="match status" value="4"/>
</dbReference>
<dbReference type="EMBL" id="CH916376">
    <property type="protein sequence ID" value="EDV95182.1"/>
    <property type="molecule type" value="Genomic_DNA"/>
</dbReference>
<comment type="subcellular location">
    <subcellularLocation>
        <location evidence="1">Nucleus</location>
        <location evidence="1">Nucleolus</location>
    </subcellularLocation>
</comment>
<dbReference type="PhylomeDB" id="B4JWQ6"/>
<dbReference type="InterPro" id="IPR003107">
    <property type="entry name" value="HAT"/>
</dbReference>
<protein>
    <submittedName>
        <fullName evidence="8">GH17712</fullName>
    </submittedName>
</protein>
<dbReference type="InParanoid" id="B4JWQ6"/>
<name>B4JWQ6_DROGR</name>
<feature type="domain" description="U3 small nucleolar RNA-associated protein 6 N-terminal" evidence="6">
    <location>
        <begin position="10"/>
        <end position="73"/>
    </location>
</feature>